<dbReference type="AlphaFoldDB" id="A0A1Y6K588"/>
<keyword evidence="2" id="KW-1185">Reference proteome</keyword>
<reference evidence="2" key="1">
    <citation type="submission" date="2017-05" db="EMBL/GenBank/DDBJ databases">
        <authorList>
            <person name="Kirkegaard R."/>
            <person name="Mcilroy J S."/>
        </authorList>
    </citation>
    <scope>NUCLEOTIDE SEQUENCE [LARGE SCALE GENOMIC DNA]</scope>
</reference>
<protein>
    <submittedName>
        <fullName evidence="1">Uncharacterized protein</fullName>
    </submittedName>
</protein>
<gene>
    <name evidence="1" type="ORF">CFX1CAM_0952</name>
</gene>
<dbReference type="KEGG" id="abat:CFX1CAM_0952"/>
<proteinExistence type="predicted"/>
<evidence type="ECO:0000313" key="2">
    <source>
        <dbReference type="Proteomes" id="UP000195514"/>
    </source>
</evidence>
<sequence length="22" mass="2594">MFNIQFDLEIVINLKISLVETN</sequence>
<dbReference type="Proteomes" id="UP000195514">
    <property type="component" value="Chromosome I"/>
</dbReference>
<name>A0A1Y6K588_9CHLR</name>
<dbReference type="EMBL" id="LT859958">
    <property type="protein sequence ID" value="SMX54017.1"/>
    <property type="molecule type" value="Genomic_DNA"/>
</dbReference>
<organism evidence="1 2">
    <name type="scientific">Candidatus Brevifilum fermentans</name>
    <dbReference type="NCBI Taxonomy" id="1986204"/>
    <lineage>
        <taxon>Bacteria</taxon>
        <taxon>Bacillati</taxon>
        <taxon>Chloroflexota</taxon>
        <taxon>Anaerolineae</taxon>
        <taxon>Anaerolineales</taxon>
        <taxon>Anaerolineaceae</taxon>
        <taxon>Candidatus Brevifilum</taxon>
    </lineage>
</organism>
<evidence type="ECO:0000313" key="1">
    <source>
        <dbReference type="EMBL" id="SMX54017.1"/>
    </source>
</evidence>
<accession>A0A1Y6K588</accession>